<protein>
    <recommendedName>
        <fullName evidence="1">F-box domain-containing protein</fullName>
    </recommendedName>
</protein>
<dbReference type="InterPro" id="IPR001810">
    <property type="entry name" value="F-box_dom"/>
</dbReference>
<organism evidence="3 9">
    <name type="scientific">Orbilia oligospora</name>
    <name type="common">Nematode-trapping fungus</name>
    <name type="synonym">Arthrobotrys oligospora</name>
    <dbReference type="NCBI Taxonomy" id="2813651"/>
    <lineage>
        <taxon>Eukaryota</taxon>
        <taxon>Fungi</taxon>
        <taxon>Dikarya</taxon>
        <taxon>Ascomycota</taxon>
        <taxon>Pezizomycotina</taxon>
        <taxon>Orbiliomycetes</taxon>
        <taxon>Orbiliales</taxon>
        <taxon>Orbiliaceae</taxon>
        <taxon>Orbilia</taxon>
    </lineage>
</organism>
<evidence type="ECO:0000313" key="5">
    <source>
        <dbReference type="EMBL" id="KAF3231357.1"/>
    </source>
</evidence>
<evidence type="ECO:0000313" key="6">
    <source>
        <dbReference type="Proteomes" id="UP000472727"/>
    </source>
</evidence>
<dbReference type="AlphaFoldDB" id="A0A6G1MND9"/>
<dbReference type="EMBL" id="JAABOE010000055">
    <property type="protein sequence ID" value="KAF3174627.1"/>
    <property type="molecule type" value="Genomic_DNA"/>
</dbReference>
<dbReference type="InterPro" id="IPR036047">
    <property type="entry name" value="F-box-like_dom_sf"/>
</dbReference>
<evidence type="ECO:0000313" key="4">
    <source>
        <dbReference type="EMBL" id="KAF3215927.1"/>
    </source>
</evidence>
<evidence type="ECO:0000313" key="9">
    <source>
        <dbReference type="Proteomes" id="UP000614610"/>
    </source>
</evidence>
<dbReference type="Proteomes" id="UP000614610">
    <property type="component" value="Unassembled WGS sequence"/>
</dbReference>
<evidence type="ECO:0000259" key="1">
    <source>
        <dbReference type="Pfam" id="PF12937"/>
    </source>
</evidence>
<evidence type="ECO:0000313" key="3">
    <source>
        <dbReference type="EMBL" id="KAF3202087.1"/>
    </source>
</evidence>
<dbReference type="Proteomes" id="UP000479691">
    <property type="component" value="Unassembled WGS sequence"/>
</dbReference>
<gene>
    <name evidence="4" type="ORF">TWF106_008614</name>
    <name evidence="5" type="ORF">TWF191_006845</name>
    <name evidence="3" type="ORF">TWF679_011071</name>
    <name evidence="2" type="ORF">TWF788_008646</name>
</gene>
<dbReference type="SUPFAM" id="SSF81383">
    <property type="entry name" value="F-box domain"/>
    <property type="match status" value="1"/>
</dbReference>
<dbReference type="Gene3D" id="1.20.1280.50">
    <property type="match status" value="1"/>
</dbReference>
<dbReference type="CDD" id="cd09917">
    <property type="entry name" value="F-box_SF"/>
    <property type="match status" value="1"/>
</dbReference>
<dbReference type="OrthoDB" id="5272265at2759"/>
<dbReference type="EMBL" id="WIPF01000004">
    <property type="protein sequence ID" value="KAF3231357.1"/>
    <property type="molecule type" value="Genomic_DNA"/>
</dbReference>
<proteinExistence type="predicted"/>
<reference evidence="6 7" key="1">
    <citation type="submission" date="2019-06" db="EMBL/GenBank/DDBJ databases">
        <authorList>
            <person name="Palmer J.M."/>
        </authorList>
    </citation>
    <scope>NUCLEOTIDE SEQUENCE</scope>
    <source>
        <strain evidence="4 6">TWF106</strain>
        <strain evidence="5 8">TWF191</strain>
        <strain evidence="3">TWF679</strain>
        <strain evidence="2 7">TWF788</strain>
    </source>
</reference>
<evidence type="ECO:0000313" key="7">
    <source>
        <dbReference type="Proteomes" id="UP000479691"/>
    </source>
</evidence>
<comment type="caution">
    <text evidence="3">The sequence shown here is derived from an EMBL/GenBank/DDBJ whole genome shotgun (WGS) entry which is preliminary data.</text>
</comment>
<dbReference type="EMBL" id="WIWT01000091">
    <property type="protein sequence ID" value="KAF3202087.1"/>
    <property type="molecule type" value="Genomic_DNA"/>
</dbReference>
<evidence type="ECO:0000313" key="2">
    <source>
        <dbReference type="EMBL" id="KAF3174627.1"/>
    </source>
</evidence>
<dbReference type="Pfam" id="PF12937">
    <property type="entry name" value="F-box-like"/>
    <property type="match status" value="1"/>
</dbReference>
<dbReference type="EMBL" id="WIWS01000052">
    <property type="protein sequence ID" value="KAF3215927.1"/>
    <property type="molecule type" value="Genomic_DNA"/>
</dbReference>
<evidence type="ECO:0000313" key="8">
    <source>
        <dbReference type="Proteomes" id="UP000483672"/>
    </source>
</evidence>
<sequence length="258" mass="30054">MITLNDLPVEIHIQILFYLDWRSKYYCSLASKTWRDVLFVYGQDSHLADCSHYEDTIRVLGQQGNPLPPRRPGYHTLFQGNLVCYMKLGSEGNIKAVAFGPRLRALSKPIKLSSPTMQYPIITSLDHCFLLNDPIFKKPTNLPDDGTGDPRRMSLEMSVGNNNTRCYVENKVWLFSEEARINSITIKEFLDLVVENLREHASEEWLTNRKWVMVRIRRSNPFLITIYAELFEAPPEPIKKKGKFRHLLTFWQRSRSGF</sequence>
<name>A0A6G1MND9_ORBOL</name>
<accession>A0A6G1MND9</accession>
<dbReference type="Proteomes" id="UP000472727">
    <property type="component" value="Unassembled WGS sequence"/>
</dbReference>
<dbReference type="Proteomes" id="UP000483672">
    <property type="component" value="Unassembled WGS sequence"/>
</dbReference>
<feature type="domain" description="F-box" evidence="1">
    <location>
        <begin position="4"/>
        <end position="38"/>
    </location>
</feature>